<dbReference type="EMBL" id="SMGG01000006">
    <property type="protein sequence ID" value="TCK59498.1"/>
    <property type="molecule type" value="Genomic_DNA"/>
</dbReference>
<keyword evidence="2" id="KW-1185">Reference proteome</keyword>
<evidence type="ECO:0008006" key="3">
    <source>
        <dbReference type="Google" id="ProtNLM"/>
    </source>
</evidence>
<dbReference type="RefSeq" id="WP_132874405.1">
    <property type="nucleotide sequence ID" value="NZ_SMGG01000006.1"/>
</dbReference>
<dbReference type="InterPro" id="IPR012349">
    <property type="entry name" value="Split_barrel_FMN-bd"/>
</dbReference>
<dbReference type="OrthoDB" id="9794935at2"/>
<protein>
    <recommendedName>
        <fullName evidence="3">Nitroimidazol reductase NimA-like FMN-containing flavoprotein (Pyridoxamine 5'-phosphate oxidase superfamily)</fullName>
    </recommendedName>
</protein>
<evidence type="ECO:0000313" key="2">
    <source>
        <dbReference type="Proteomes" id="UP000294614"/>
    </source>
</evidence>
<dbReference type="Gene3D" id="2.30.110.10">
    <property type="entry name" value="Electron Transport, Fmn-binding Protein, Chain A"/>
    <property type="match status" value="1"/>
</dbReference>
<name>A0A4R1K5M7_9BACT</name>
<dbReference type="SUPFAM" id="SSF50475">
    <property type="entry name" value="FMN-binding split barrel"/>
    <property type="match status" value="1"/>
</dbReference>
<evidence type="ECO:0000313" key="1">
    <source>
        <dbReference type="EMBL" id="TCK59498.1"/>
    </source>
</evidence>
<dbReference type="PANTHER" id="PTHR34071">
    <property type="entry name" value="5-NITROIMIDAZOLE ANTIBIOTICS RESISTANCE PROTEIN, NIMA-FAMILY-RELATED PROTEIN-RELATED"/>
    <property type="match status" value="1"/>
</dbReference>
<sequence length="155" mass="17182">MRRSKKRASAEQTEMMLRSGKVLYLALADGNIPYVVPMSYGYRDGVIYMHCANEGRKLDMLKKNAEAAFSIVPSCELIKKDTSCGWTFNFESVSGSGNVEFVTDAEGKRAALNVLMEHYGKFDNSYPDEMMDVTCVLKLTVKECSGKISPAPSVL</sequence>
<comment type="caution">
    <text evidence="1">The sequence shown here is derived from an EMBL/GenBank/DDBJ whole genome shotgun (WGS) entry which is preliminary data.</text>
</comment>
<dbReference type="Pfam" id="PF12900">
    <property type="entry name" value="Pyridox_ox_2"/>
    <property type="match status" value="1"/>
</dbReference>
<organism evidence="1 2">
    <name type="scientific">Seleniivibrio woodruffii</name>
    <dbReference type="NCBI Taxonomy" id="1078050"/>
    <lineage>
        <taxon>Bacteria</taxon>
        <taxon>Pseudomonadati</taxon>
        <taxon>Deferribacterota</taxon>
        <taxon>Deferribacteres</taxon>
        <taxon>Deferribacterales</taxon>
        <taxon>Geovibrionaceae</taxon>
        <taxon>Seleniivibrio</taxon>
    </lineage>
</organism>
<gene>
    <name evidence="1" type="ORF">C8D98_2432</name>
</gene>
<accession>A0A4R1K5M7</accession>
<dbReference type="PANTHER" id="PTHR34071:SF2">
    <property type="entry name" value="FLAVIN-NUCLEOTIDE-BINDING PROTEIN"/>
    <property type="match status" value="1"/>
</dbReference>
<dbReference type="InterPro" id="IPR024747">
    <property type="entry name" value="Pyridox_Oxase-rel"/>
</dbReference>
<proteinExistence type="predicted"/>
<reference evidence="1 2" key="1">
    <citation type="submission" date="2019-03" db="EMBL/GenBank/DDBJ databases">
        <title>Genomic Encyclopedia of Type Strains, Phase IV (KMG-IV): sequencing the most valuable type-strain genomes for metagenomic binning, comparative biology and taxonomic classification.</title>
        <authorList>
            <person name="Goeker M."/>
        </authorList>
    </citation>
    <scope>NUCLEOTIDE SEQUENCE [LARGE SCALE GENOMIC DNA]</scope>
    <source>
        <strain evidence="1 2">DSM 24984</strain>
    </source>
</reference>
<dbReference type="AlphaFoldDB" id="A0A4R1K5M7"/>
<dbReference type="Proteomes" id="UP000294614">
    <property type="component" value="Unassembled WGS sequence"/>
</dbReference>